<feature type="region of interest" description="Disordered" evidence="1">
    <location>
        <begin position="50"/>
        <end position="88"/>
    </location>
</feature>
<name>A0A2Z6MWQ1_TRISU</name>
<gene>
    <name evidence="2" type="ORF">TSUD_274250</name>
</gene>
<reference evidence="3" key="1">
    <citation type="journal article" date="2017" name="Front. Plant Sci.">
        <title>Climate Clever Clovers: New Paradigm to Reduce the Environmental Footprint of Ruminants by Breeding Low Methanogenic Forages Utilizing Haplotype Variation.</title>
        <authorList>
            <person name="Kaur P."/>
            <person name="Appels R."/>
            <person name="Bayer P.E."/>
            <person name="Keeble-Gagnere G."/>
            <person name="Wang J."/>
            <person name="Hirakawa H."/>
            <person name="Shirasawa K."/>
            <person name="Vercoe P."/>
            <person name="Stefanova K."/>
            <person name="Durmic Z."/>
            <person name="Nichols P."/>
            <person name="Revell C."/>
            <person name="Isobe S.N."/>
            <person name="Edwards D."/>
            <person name="Erskine W."/>
        </authorList>
    </citation>
    <scope>NUCLEOTIDE SEQUENCE [LARGE SCALE GENOMIC DNA]</scope>
    <source>
        <strain evidence="3">cv. Daliak</strain>
    </source>
</reference>
<evidence type="ECO:0000313" key="3">
    <source>
        <dbReference type="Proteomes" id="UP000242715"/>
    </source>
</evidence>
<evidence type="ECO:0000313" key="2">
    <source>
        <dbReference type="EMBL" id="GAU37064.1"/>
    </source>
</evidence>
<accession>A0A2Z6MWQ1</accession>
<protein>
    <submittedName>
        <fullName evidence="2">Uncharacterized protein</fullName>
    </submittedName>
</protein>
<proteinExistence type="predicted"/>
<dbReference type="EMBL" id="DF973651">
    <property type="protein sequence ID" value="GAU37064.1"/>
    <property type="molecule type" value="Genomic_DNA"/>
</dbReference>
<sequence>MCESLELKGGGPLGSINGGNTSAWEIRAGELWTRGGVACEGIFFLGDTQTSNGGERALEPEMRSKGTERDLNGKVLSAISEGKSKTLG</sequence>
<keyword evidence="3" id="KW-1185">Reference proteome</keyword>
<organism evidence="2 3">
    <name type="scientific">Trifolium subterraneum</name>
    <name type="common">Subterranean clover</name>
    <dbReference type="NCBI Taxonomy" id="3900"/>
    <lineage>
        <taxon>Eukaryota</taxon>
        <taxon>Viridiplantae</taxon>
        <taxon>Streptophyta</taxon>
        <taxon>Embryophyta</taxon>
        <taxon>Tracheophyta</taxon>
        <taxon>Spermatophyta</taxon>
        <taxon>Magnoliopsida</taxon>
        <taxon>eudicotyledons</taxon>
        <taxon>Gunneridae</taxon>
        <taxon>Pentapetalae</taxon>
        <taxon>rosids</taxon>
        <taxon>fabids</taxon>
        <taxon>Fabales</taxon>
        <taxon>Fabaceae</taxon>
        <taxon>Papilionoideae</taxon>
        <taxon>50 kb inversion clade</taxon>
        <taxon>NPAAA clade</taxon>
        <taxon>Hologalegina</taxon>
        <taxon>IRL clade</taxon>
        <taxon>Trifolieae</taxon>
        <taxon>Trifolium</taxon>
    </lineage>
</organism>
<dbReference type="Proteomes" id="UP000242715">
    <property type="component" value="Unassembled WGS sequence"/>
</dbReference>
<feature type="compositionally biased region" description="Basic and acidic residues" evidence="1">
    <location>
        <begin position="56"/>
        <end position="72"/>
    </location>
</feature>
<evidence type="ECO:0000256" key="1">
    <source>
        <dbReference type="SAM" id="MobiDB-lite"/>
    </source>
</evidence>
<dbReference type="AlphaFoldDB" id="A0A2Z6MWQ1"/>